<dbReference type="Pfam" id="PF19578">
    <property type="entry name" value="DUF6090"/>
    <property type="match status" value="1"/>
</dbReference>
<dbReference type="STRING" id="226505.SAMN05444394_0115"/>
<gene>
    <name evidence="2" type="ORF">SAMN05444394_0115</name>
</gene>
<feature type="transmembrane region" description="Helical" evidence="1">
    <location>
        <begin position="20"/>
        <end position="38"/>
    </location>
</feature>
<evidence type="ECO:0000313" key="3">
    <source>
        <dbReference type="Proteomes" id="UP000185221"/>
    </source>
</evidence>
<name>A0A1N6D3M9_9BACT</name>
<keyword evidence="3" id="KW-1185">Reference proteome</keyword>
<evidence type="ECO:0000256" key="1">
    <source>
        <dbReference type="SAM" id="Phobius"/>
    </source>
</evidence>
<accession>A0A1N6D3M9</accession>
<keyword evidence="1" id="KW-0812">Transmembrane</keyword>
<reference evidence="3" key="1">
    <citation type="submission" date="2016-11" db="EMBL/GenBank/DDBJ databases">
        <authorList>
            <person name="Varghese N."/>
            <person name="Submissions S."/>
        </authorList>
    </citation>
    <scope>NUCLEOTIDE SEQUENCE [LARGE SCALE GENOMIC DNA]</scope>
    <source>
        <strain evidence="3">DSM 15292</strain>
    </source>
</reference>
<protein>
    <submittedName>
        <fullName evidence="2">Uncharacterized protein</fullName>
    </submittedName>
</protein>
<keyword evidence="1" id="KW-1133">Transmembrane helix</keyword>
<dbReference type="Proteomes" id="UP000185221">
    <property type="component" value="Unassembled WGS sequence"/>
</dbReference>
<evidence type="ECO:0000313" key="2">
    <source>
        <dbReference type="EMBL" id="SIN65317.1"/>
    </source>
</evidence>
<dbReference type="AlphaFoldDB" id="A0A1N6D3M9"/>
<dbReference type="InterPro" id="IPR045749">
    <property type="entry name" value="DUF6090"/>
</dbReference>
<keyword evidence="1" id="KW-0472">Membrane</keyword>
<dbReference type="EMBL" id="FSRC01000001">
    <property type="protein sequence ID" value="SIN65317.1"/>
    <property type="molecule type" value="Genomic_DNA"/>
</dbReference>
<sequence length="243" mass="28399">MLSFLRKLRRNNMNSKYLKYAFGEIILVVIGILIALGINNWNGEKKEREFEKRMLSELQIALESDIKTFYFFDKVLKDWNKSVLYLTDAVNSKDISILNKDSVYFHLKEIQGFGVYVTYKTGPYESIRSSGLDKISNDTLRGMIAKLYGGDLPSLDIWVNEIIRGSINEKFRLFDELFDSKIRVEKNSLEHDLIIENLNFLKDPRFIDILIKSSSAINNSIMPFQSNREQMEELRDLIKKETE</sequence>
<proteinExistence type="predicted"/>
<organism evidence="2 3">
    <name type="scientific">Algoriphagus halophilus</name>
    <dbReference type="NCBI Taxonomy" id="226505"/>
    <lineage>
        <taxon>Bacteria</taxon>
        <taxon>Pseudomonadati</taxon>
        <taxon>Bacteroidota</taxon>
        <taxon>Cytophagia</taxon>
        <taxon>Cytophagales</taxon>
        <taxon>Cyclobacteriaceae</taxon>
        <taxon>Algoriphagus</taxon>
    </lineage>
</organism>